<dbReference type="InterPro" id="IPR001680">
    <property type="entry name" value="WD40_rpt"/>
</dbReference>
<evidence type="ECO:0000313" key="12">
    <source>
        <dbReference type="Proteomes" id="UP000001744"/>
    </source>
</evidence>
<dbReference type="GO" id="GO:0005730">
    <property type="term" value="C:nucleolus"/>
    <property type="evidence" value="ECO:0000269"/>
    <property type="project" value="JaponicusDB"/>
</dbReference>
<dbReference type="Gene3D" id="2.130.10.10">
    <property type="entry name" value="YVTN repeat-like/Quinoprotein amine dehydrogenase"/>
    <property type="match status" value="1"/>
</dbReference>
<keyword evidence="4" id="KW-0677">Repeat</keyword>
<evidence type="ECO:0000256" key="6">
    <source>
        <dbReference type="HAMAP-Rule" id="MF_03027"/>
    </source>
</evidence>
<dbReference type="HOGENOM" id="CLU_011390_0_1_1"/>
<dbReference type="SUPFAM" id="SSF50978">
    <property type="entry name" value="WD40 repeat-like"/>
    <property type="match status" value="1"/>
</dbReference>
<dbReference type="RefSeq" id="XP_002174019.1">
    <property type="nucleotide sequence ID" value="XM_002173983.2"/>
</dbReference>
<dbReference type="InterPro" id="IPR036322">
    <property type="entry name" value="WD40_repeat_dom_sf"/>
</dbReference>
<feature type="region of interest" description="Disordered" evidence="8">
    <location>
        <begin position="282"/>
        <end position="307"/>
    </location>
</feature>
<dbReference type="InterPro" id="IPR015943">
    <property type="entry name" value="WD40/YVTN_repeat-like_dom_sf"/>
</dbReference>
<comment type="function">
    <text evidence="6">Component of the NOP7 complex, which is required for maturation of the 25S and 5.8S ribosomal RNAs and formation of the 60S ribosome.</text>
</comment>
<dbReference type="FunFam" id="2.130.10.10:FF:000061">
    <property type="entry name" value="Ribosome biogenesis protein BOP1 homolog"/>
    <property type="match status" value="1"/>
</dbReference>
<dbReference type="HAMAP" id="MF_03027">
    <property type="entry name" value="BOP1"/>
    <property type="match status" value="1"/>
</dbReference>
<dbReference type="STRING" id="402676.B6K1A5"/>
<dbReference type="GO" id="GO:0000463">
    <property type="term" value="P:maturation of LSU-rRNA from tricistronic rRNA transcript (SSU-rRNA, 5.8S rRNA, LSU-rRNA)"/>
    <property type="evidence" value="ECO:0000318"/>
    <property type="project" value="GO_Central"/>
</dbReference>
<evidence type="ECO:0000313" key="11">
    <source>
        <dbReference type="JaponicusDB" id="SJAG_02830"/>
    </source>
</evidence>
<evidence type="ECO:0000256" key="2">
    <source>
        <dbReference type="ARBA" id="ARBA00022552"/>
    </source>
</evidence>
<dbReference type="PROSITE" id="PS50294">
    <property type="entry name" value="WD_REPEATS_REGION"/>
    <property type="match status" value="1"/>
</dbReference>
<dbReference type="SMART" id="SM00320">
    <property type="entry name" value="WD40"/>
    <property type="match status" value="7"/>
</dbReference>
<dbReference type="GO" id="GO:0070180">
    <property type="term" value="F:large ribosomal subunit rRNA binding"/>
    <property type="evidence" value="ECO:0007669"/>
    <property type="project" value="EnsemblFungi"/>
</dbReference>
<feature type="compositionally biased region" description="Acidic residues" evidence="8">
    <location>
        <begin position="52"/>
        <end position="69"/>
    </location>
</feature>
<keyword evidence="2 6" id="KW-0698">rRNA processing</keyword>
<dbReference type="VEuPathDB" id="FungiDB:SJAG_02830"/>
<dbReference type="OrthoDB" id="5571054at2759"/>
<sequence>MKEIQQQRKRKSEKLLDAVSGAQNEKENGSSFISDLKKHPVDEKENDQKINEDEDEDEVEEEEEGETSEDSFAGFESEEESLPELSPDVSEDESDIEEIDAGYSSDSSTEDGPARLYESPNEPGLYINYDIDGKRITRPATPAALDSLIASMDKGSGWTGIVDTATGQPVNLTDDEMKLLKRLAKTEIPEEGFNVYEDAVDFFTHNVQQTPVSSAPEPKSRFAPSKHERKRILQLAYAIKKGRILTAAQREELERKESERSFVADKDLWADDSAVNEMANHPMYAPAPRLPPPTHDESYNPPEEYLPTPEEAKAYEEADPEDRPKNYLPRKHNALRLVPAYKELLKERFERCLDLYLAPRVRRKKLNIDPESLIPKLPLPSELRPFPTRCTNAFVGHKGRVRSLDAHREGLWLASGGDDGVVRVWEILTGRCVWSMSLRNFNNGETSENDDDEDSTDEQSIIHAVAWSPNTATPILAVAADTKLYLITPPIFNPELVENAKNAVSQDFSESACVWKHCPKSLTTVLSGAVLHAVVTTQFTIKALSWHRRGDYVATSSSVSSNRAVIIHQLSRGASQSPFSKARGSIQQVSFHPTQPYLLVATQRYVRIYNLAKQELVKTLITGVKWISSIDVHPSGDHVLLGSYDRRLCWFDLDLSNKPYKTVRYHDRAIRDVSYHPTLPLFCSASDDGNVQVFHGRVYNDLMANPLIVPLKILGKHKVVNSVGVLDACWHPQEAWLFSCGANGEIRMWT</sequence>
<dbReference type="Pfam" id="PF00400">
    <property type="entry name" value="WD40"/>
    <property type="match status" value="4"/>
</dbReference>
<dbReference type="OMA" id="MRPAKGE"/>
<protein>
    <recommendedName>
        <fullName evidence="6">Ribosome biogenesis protein ERB1</fullName>
    </recommendedName>
    <alternativeName>
        <fullName evidence="6">Eukaryotic ribosome biogenesis protein 1</fullName>
    </alternativeName>
</protein>
<accession>B6K1A5</accession>
<dbReference type="GO" id="GO:0070545">
    <property type="term" value="C:PeBoW complex"/>
    <property type="evidence" value="ECO:0000318"/>
    <property type="project" value="GO_Central"/>
</dbReference>
<dbReference type="Proteomes" id="UP000001744">
    <property type="component" value="Unassembled WGS sequence"/>
</dbReference>
<keyword evidence="1 6" id="KW-0690">Ribosome biogenesis</keyword>
<evidence type="ECO:0000256" key="8">
    <source>
        <dbReference type="SAM" id="MobiDB-lite"/>
    </source>
</evidence>
<dbReference type="SMART" id="SM01035">
    <property type="entry name" value="BOP1NT"/>
    <property type="match status" value="1"/>
</dbReference>
<feature type="domain" description="BOP1 N-terminal" evidence="9">
    <location>
        <begin position="126"/>
        <end position="387"/>
    </location>
</feature>
<dbReference type="PROSITE" id="PS00678">
    <property type="entry name" value="WD_REPEATS_1"/>
    <property type="match status" value="1"/>
</dbReference>
<dbReference type="GO" id="GO:0000466">
    <property type="term" value="P:maturation of 5.8S rRNA from tricistronic rRNA transcript (SSU-rRNA, 5.8S rRNA, LSU-rRNA)"/>
    <property type="evidence" value="ECO:0007669"/>
    <property type="project" value="UniProtKB-UniRule"/>
</dbReference>
<dbReference type="eggNOG" id="KOG0650">
    <property type="taxonomic scope" value="Eukaryota"/>
</dbReference>
<feature type="repeat" description="WD" evidence="7">
    <location>
        <begin position="394"/>
        <end position="435"/>
    </location>
</feature>
<dbReference type="PANTHER" id="PTHR17605">
    <property type="entry name" value="RIBOSOME BIOGENESIS PROTEIN BOP1 BLOCK OF PROLIFERATION 1 PROTEIN"/>
    <property type="match status" value="1"/>
</dbReference>
<keyword evidence="5 6" id="KW-0539">Nucleus</keyword>
<feature type="compositionally biased region" description="Basic and acidic residues" evidence="8">
    <location>
        <begin position="35"/>
        <end position="51"/>
    </location>
</feature>
<evidence type="ECO:0000256" key="5">
    <source>
        <dbReference type="ARBA" id="ARBA00023242"/>
    </source>
</evidence>
<evidence type="ECO:0000256" key="4">
    <source>
        <dbReference type="ARBA" id="ARBA00022737"/>
    </source>
</evidence>
<feature type="region of interest" description="Disordered" evidence="8">
    <location>
        <begin position="1"/>
        <end position="122"/>
    </location>
</feature>
<keyword evidence="12" id="KW-1185">Reference proteome</keyword>
<comment type="subcellular location">
    <subcellularLocation>
        <location evidence="6">Nucleus</location>
        <location evidence="6">Nucleolus</location>
    </subcellularLocation>
    <subcellularLocation>
        <location evidence="6">Nucleus</location>
        <location evidence="6">Nucleoplasm</location>
    </subcellularLocation>
</comment>
<evidence type="ECO:0000259" key="9">
    <source>
        <dbReference type="SMART" id="SM01035"/>
    </source>
</evidence>
<dbReference type="EMBL" id="KE651166">
    <property type="protein sequence ID" value="EEB07726.1"/>
    <property type="molecule type" value="Genomic_DNA"/>
</dbReference>
<dbReference type="AlphaFoldDB" id="B6K1A5"/>
<dbReference type="PANTHER" id="PTHR17605:SF0">
    <property type="entry name" value="RIBOSOME BIOGENESIS PROTEIN BOP1"/>
    <property type="match status" value="1"/>
</dbReference>
<proteinExistence type="inferred from homology"/>
<comment type="subunit">
    <text evidence="6">Component of the NOP7 complex, composed of ERB1, NOP7 and YTM1. Within the NOP7 complex ERB1 appears to interact directly with NOP7 and YTM1. The NOP7 complex also associates with the 66S pre-ribosome.</text>
</comment>
<comment type="similarity">
    <text evidence="6">Belongs to the WD repeat BOP1/ERB1 family.</text>
</comment>
<dbReference type="GO" id="GO:0043021">
    <property type="term" value="F:ribonucleoprotein complex binding"/>
    <property type="evidence" value="ECO:0000318"/>
    <property type="project" value="GO_Central"/>
</dbReference>
<reference evidence="10 12" key="1">
    <citation type="journal article" date="2011" name="Science">
        <title>Comparative functional genomics of the fission yeasts.</title>
        <authorList>
            <person name="Rhind N."/>
            <person name="Chen Z."/>
            <person name="Yassour M."/>
            <person name="Thompson D.A."/>
            <person name="Haas B.J."/>
            <person name="Habib N."/>
            <person name="Wapinski I."/>
            <person name="Roy S."/>
            <person name="Lin M.F."/>
            <person name="Heiman D.I."/>
            <person name="Young S.K."/>
            <person name="Furuya K."/>
            <person name="Guo Y."/>
            <person name="Pidoux A."/>
            <person name="Chen H.M."/>
            <person name="Robbertse B."/>
            <person name="Goldberg J.M."/>
            <person name="Aoki K."/>
            <person name="Bayne E.H."/>
            <person name="Berlin A.M."/>
            <person name="Desjardins C.A."/>
            <person name="Dobbs E."/>
            <person name="Dukaj L."/>
            <person name="Fan L."/>
            <person name="FitzGerald M.G."/>
            <person name="French C."/>
            <person name="Gujja S."/>
            <person name="Hansen K."/>
            <person name="Keifenheim D."/>
            <person name="Levin J.Z."/>
            <person name="Mosher R.A."/>
            <person name="Mueller C.A."/>
            <person name="Pfiffner J."/>
            <person name="Priest M."/>
            <person name="Russ C."/>
            <person name="Smialowska A."/>
            <person name="Swoboda P."/>
            <person name="Sykes S.M."/>
            <person name="Vaughn M."/>
            <person name="Vengrova S."/>
            <person name="Yoder R."/>
            <person name="Zeng Q."/>
            <person name="Allshire R."/>
            <person name="Baulcombe D."/>
            <person name="Birren B.W."/>
            <person name="Brown W."/>
            <person name="Ekwall K."/>
            <person name="Kellis M."/>
            <person name="Leatherwood J."/>
            <person name="Levin H."/>
            <person name="Margalit H."/>
            <person name="Martienssen R."/>
            <person name="Nieduszynski C.A."/>
            <person name="Spatafora J.W."/>
            <person name="Friedman N."/>
            <person name="Dalgaard J.Z."/>
            <person name="Baumann P."/>
            <person name="Niki H."/>
            <person name="Regev A."/>
            <person name="Nusbaum C."/>
        </authorList>
    </citation>
    <scope>NUCLEOTIDE SEQUENCE [LARGE SCALE GENOMIC DNA]</scope>
    <source>
        <strain evidence="12">yFS275 / FY16936</strain>
    </source>
</reference>
<dbReference type="InterPro" id="IPR012953">
    <property type="entry name" value="BOP1_N_dom"/>
</dbReference>
<organism evidence="10 12">
    <name type="scientific">Schizosaccharomyces japonicus (strain yFS275 / FY16936)</name>
    <name type="common">Fission yeast</name>
    <dbReference type="NCBI Taxonomy" id="402676"/>
    <lineage>
        <taxon>Eukaryota</taxon>
        <taxon>Fungi</taxon>
        <taxon>Dikarya</taxon>
        <taxon>Ascomycota</taxon>
        <taxon>Taphrinomycotina</taxon>
        <taxon>Schizosaccharomycetes</taxon>
        <taxon>Schizosaccharomycetales</taxon>
        <taxon>Schizosaccharomycetaceae</taxon>
        <taxon>Schizosaccharomyces</taxon>
    </lineage>
</organism>
<evidence type="ECO:0000256" key="1">
    <source>
        <dbReference type="ARBA" id="ARBA00022517"/>
    </source>
</evidence>
<feature type="compositionally biased region" description="Acidic residues" evidence="8">
    <location>
        <begin position="89"/>
        <end position="100"/>
    </location>
</feature>
<dbReference type="InterPro" id="IPR019775">
    <property type="entry name" value="WD40_repeat_CS"/>
</dbReference>
<dbReference type="GO" id="GO:0005654">
    <property type="term" value="C:nucleoplasm"/>
    <property type="evidence" value="ECO:0007669"/>
    <property type="project" value="UniProtKB-SubCell"/>
</dbReference>
<evidence type="ECO:0000256" key="7">
    <source>
        <dbReference type="PROSITE-ProRule" id="PRU00221"/>
    </source>
</evidence>
<dbReference type="JaponicusDB" id="SJAG_02830">
    <property type="gene designation" value="erb1"/>
</dbReference>
<dbReference type="GO" id="GO:0030687">
    <property type="term" value="C:preribosome, large subunit precursor"/>
    <property type="evidence" value="ECO:0000318"/>
    <property type="project" value="GO_Central"/>
</dbReference>
<dbReference type="Pfam" id="PF08145">
    <property type="entry name" value="BOP1NT"/>
    <property type="match status" value="1"/>
</dbReference>
<evidence type="ECO:0000256" key="3">
    <source>
        <dbReference type="ARBA" id="ARBA00022574"/>
    </source>
</evidence>
<dbReference type="InterPro" id="IPR028598">
    <property type="entry name" value="BOP1/Erb1"/>
</dbReference>
<evidence type="ECO:0000313" key="10">
    <source>
        <dbReference type="EMBL" id="EEB07726.1"/>
    </source>
</evidence>
<dbReference type="GeneID" id="7049491"/>
<keyword evidence="3 7" id="KW-0853">WD repeat</keyword>
<name>B6K1A5_SCHJY</name>
<dbReference type="PROSITE" id="PS50082">
    <property type="entry name" value="WD_REPEATS_2"/>
    <property type="match status" value="1"/>
</dbReference>
<gene>
    <name evidence="11" type="primary">erb1</name>
    <name evidence="6" type="synonym">ERB1</name>
    <name evidence="10" type="ORF">SJAG_02830</name>
</gene>